<reference evidence="2 3" key="1">
    <citation type="submission" date="2011-07" db="EMBL/GenBank/DDBJ databases">
        <title>The complete genome of plasmid 1 of Emticicia oligotrophica DSM 17448.</title>
        <authorList>
            <consortium name="US DOE Joint Genome Institute (JGI-PGF)"/>
            <person name="Lucas S."/>
            <person name="Han J."/>
            <person name="Lapidus A."/>
            <person name="Bruce D."/>
            <person name="Goodwin L."/>
            <person name="Pitluck S."/>
            <person name="Peters L."/>
            <person name="Kyrpides N."/>
            <person name="Mavromatis K."/>
            <person name="Ivanova N."/>
            <person name="Ovchinnikova G."/>
            <person name="Teshima H."/>
            <person name="Detter J.C."/>
            <person name="Tapia R."/>
            <person name="Han C."/>
            <person name="Land M."/>
            <person name="Hauser L."/>
            <person name="Markowitz V."/>
            <person name="Cheng J.-F."/>
            <person name="Hugenholtz P."/>
            <person name="Woyke T."/>
            <person name="Wu D."/>
            <person name="Tindall B."/>
            <person name="Pomrenke H."/>
            <person name="Brambilla E."/>
            <person name="Klenk H.-P."/>
            <person name="Eisen J.A."/>
        </authorList>
    </citation>
    <scope>NUCLEOTIDE SEQUENCE [LARGE SCALE GENOMIC DNA]</scope>
    <source>
        <strain evidence="3">DSM 17448 / GPTSA100-15</strain>
        <plasmid evidence="2 3">pEMTOL01</plasmid>
    </source>
</reference>
<dbReference type="EMBL" id="CP002962">
    <property type="protein sequence ID" value="AFK05494.1"/>
    <property type="molecule type" value="Genomic_DNA"/>
</dbReference>
<dbReference type="RefSeq" id="WP_015026240.1">
    <property type="nucleotide sequence ID" value="NC_018742.1"/>
</dbReference>
<evidence type="ECO:0008006" key="4">
    <source>
        <dbReference type="Google" id="ProtNLM"/>
    </source>
</evidence>
<evidence type="ECO:0000256" key="1">
    <source>
        <dbReference type="SAM" id="Phobius"/>
    </source>
</evidence>
<keyword evidence="1" id="KW-0472">Membrane</keyword>
<keyword evidence="1" id="KW-0812">Transmembrane</keyword>
<feature type="transmembrane region" description="Helical" evidence="1">
    <location>
        <begin position="57"/>
        <end position="78"/>
    </location>
</feature>
<name>A0ABM5N7I9_EMTOG</name>
<protein>
    <recommendedName>
        <fullName evidence="4">DUF2721 domain-containing protein</fullName>
    </recommendedName>
</protein>
<sequence>MENWQINLSLIPSIAVILTSTNRMALGLTDEINIRLLQNKEVFIDILPLKIKQLKRLSLAIILMYISLAMLVFNALITALFQLKSSDSKILIFGAITIFLIAIGVKISFSFHAYKIRQQQFLKFIKQ</sequence>
<gene>
    <name evidence="2" type="ordered locus">Emtol_0222</name>
</gene>
<organism evidence="2 3">
    <name type="scientific">Emticicia oligotrophica (strain DSM 17448 / CIP 109782 / MTCC 6937 / GPTSA100-15)</name>
    <dbReference type="NCBI Taxonomy" id="929562"/>
    <lineage>
        <taxon>Bacteria</taxon>
        <taxon>Pseudomonadati</taxon>
        <taxon>Bacteroidota</taxon>
        <taxon>Cytophagia</taxon>
        <taxon>Cytophagales</taxon>
        <taxon>Leadbetterellaceae</taxon>
        <taxon>Emticicia</taxon>
    </lineage>
</organism>
<evidence type="ECO:0000313" key="2">
    <source>
        <dbReference type="EMBL" id="AFK05494.1"/>
    </source>
</evidence>
<feature type="transmembrane region" description="Helical" evidence="1">
    <location>
        <begin position="90"/>
        <end position="114"/>
    </location>
</feature>
<accession>A0ABM5N7I9</accession>
<geneLocation type="plasmid" evidence="2 3">
    <name>pEMTOL01</name>
</geneLocation>
<keyword evidence="3" id="KW-1185">Reference proteome</keyword>
<proteinExistence type="predicted"/>
<keyword evidence="2" id="KW-0614">Plasmid</keyword>
<evidence type="ECO:0000313" key="3">
    <source>
        <dbReference type="Proteomes" id="UP000002875"/>
    </source>
</evidence>
<keyword evidence="1" id="KW-1133">Transmembrane helix</keyword>
<dbReference type="Proteomes" id="UP000002875">
    <property type="component" value="Plasmid pEMTOL01"/>
</dbReference>